<sequence>MERGGVPGGRMRLRDDSSVGLSSHNAPNTQHNAPMTFPAPRVPLASPVYGRPPPYPHHLHAVPSQVPPAPLLPPSGAHIHPHQIYAQPRASNAQLGFANCPPLPPQSLGVYGSSVTAAGALLRPTGSGGRGESVGQGADVGDEVAVEGSVQEVVESLRTHIEQISWAGRVLRDEHSRALKSECETPIQTHNNGHAGQEDDGGSAVERLRQAAEKVKAAEASLLSAANTLLPMTQIPASASTQDNRPPSYRLVKLSGRQPPPQPPAADRVYGNVDASGHMLTMHSFWQLAKAAAPHCDRIVFDFRCHDEWESVPPAAAFEIGKRAVNLKTVVVRHPHHSPHWWMGGWSSFIEGHSRGVDERKKTGWQGGGIEELIFVRVLDASLPRTAPHRRLPPITLLPSFNFPALKSIKGAAEDHRHLFDSRRWRMPALERFEGGVGSFGAFCGTSDRLQSLDDALKSRGCSKLQRLDFIRRALIEVTLPTLRAIEGFLPAAALPFDLPAAELSVSFSDQGLHCFDMSLLHRIPAPSPLMKAMLRQLASHALQVEWTPDVAFIEHPTSLSCEKAFIESIRFNRASWLTIHQSGPTLPAGQTSAGGPSIPDPRVWSVIDHIAPSAFPSLDQLTVGGPFGCAAATRLLTAAKVRLPAESRVLAEGVQGSEALDLMRAMGSGTVLESVQIEGVAGGNVGGLDEWARASAGGQLPKTSSLRIILHDPDGIAWEQLDMMLQQSVRSTKDVVITLRMRDLEEFLAAVKRLRDTTLAAKWTTITTWPAHTLRISRRT</sequence>
<name>A0A0G4FUP9_VITBC</name>
<proteinExistence type="predicted"/>
<accession>A0A0G4FUP9</accession>
<gene>
    <name evidence="2" type="ORF">Vbra_4491</name>
</gene>
<dbReference type="Proteomes" id="UP000041254">
    <property type="component" value="Unassembled WGS sequence"/>
</dbReference>
<dbReference type="VEuPathDB" id="CryptoDB:Vbra_4491"/>
<dbReference type="AlphaFoldDB" id="A0A0G4FUP9"/>
<dbReference type="EMBL" id="CDMY01000504">
    <property type="protein sequence ID" value="CEM18610.1"/>
    <property type="molecule type" value="Genomic_DNA"/>
</dbReference>
<reference evidence="2 3" key="1">
    <citation type="submission" date="2014-11" db="EMBL/GenBank/DDBJ databases">
        <authorList>
            <person name="Zhu J."/>
            <person name="Qi W."/>
            <person name="Song R."/>
        </authorList>
    </citation>
    <scope>NUCLEOTIDE SEQUENCE [LARGE SCALE GENOMIC DNA]</scope>
</reference>
<evidence type="ECO:0000313" key="2">
    <source>
        <dbReference type="EMBL" id="CEM18610.1"/>
    </source>
</evidence>
<dbReference type="InParanoid" id="A0A0G4FUP9"/>
<organism evidence="2 3">
    <name type="scientific">Vitrella brassicaformis (strain CCMP3155)</name>
    <dbReference type="NCBI Taxonomy" id="1169540"/>
    <lineage>
        <taxon>Eukaryota</taxon>
        <taxon>Sar</taxon>
        <taxon>Alveolata</taxon>
        <taxon>Colpodellida</taxon>
        <taxon>Vitrellaceae</taxon>
        <taxon>Vitrella</taxon>
    </lineage>
</organism>
<dbReference type="PhylomeDB" id="A0A0G4FUP9"/>
<evidence type="ECO:0000313" key="3">
    <source>
        <dbReference type="Proteomes" id="UP000041254"/>
    </source>
</evidence>
<evidence type="ECO:0000256" key="1">
    <source>
        <dbReference type="SAM" id="MobiDB-lite"/>
    </source>
</evidence>
<keyword evidence="3" id="KW-1185">Reference proteome</keyword>
<feature type="region of interest" description="Disordered" evidence="1">
    <location>
        <begin position="1"/>
        <end position="37"/>
    </location>
</feature>
<protein>
    <submittedName>
        <fullName evidence="2">Uncharacterized protein</fullName>
    </submittedName>
</protein>
<feature type="compositionally biased region" description="Polar residues" evidence="1">
    <location>
        <begin position="19"/>
        <end position="33"/>
    </location>
</feature>